<dbReference type="GO" id="GO:0035251">
    <property type="term" value="F:UDP-glucosyltransferase activity"/>
    <property type="evidence" value="ECO:0007669"/>
    <property type="project" value="InterPro"/>
</dbReference>
<name>A0A9Q1KFR5_9CARY</name>
<dbReference type="Proteomes" id="UP001153076">
    <property type="component" value="Unassembled WGS sequence"/>
</dbReference>
<accession>A0A9Q1KFR5</accession>
<keyword evidence="2" id="KW-1185">Reference proteome</keyword>
<dbReference type="InterPro" id="IPR050481">
    <property type="entry name" value="UDP-glycosyltransf_plant"/>
</dbReference>
<dbReference type="EMBL" id="JAKOGI010000149">
    <property type="protein sequence ID" value="KAJ8441962.1"/>
    <property type="molecule type" value="Genomic_DNA"/>
</dbReference>
<sequence>MSGDERERMSGEQERKLHVAMYPWFALGHLTPFLHLANKLAQRGHTARPKLAHLNFHPTPISFITVPVPAVDGLPIGAQTTTNTTVGTGLLLFDVFDLTWFIIDSSLSQLKPDFVFFDYAHWLPSLARKYGARPIYFSTTYISFYAYMARLPCGLRPGTLSPEAELMSPPPGFPSWAFWL</sequence>
<organism evidence="1 2">
    <name type="scientific">Carnegiea gigantea</name>
    <dbReference type="NCBI Taxonomy" id="171969"/>
    <lineage>
        <taxon>Eukaryota</taxon>
        <taxon>Viridiplantae</taxon>
        <taxon>Streptophyta</taxon>
        <taxon>Embryophyta</taxon>
        <taxon>Tracheophyta</taxon>
        <taxon>Spermatophyta</taxon>
        <taxon>Magnoliopsida</taxon>
        <taxon>eudicotyledons</taxon>
        <taxon>Gunneridae</taxon>
        <taxon>Pentapetalae</taxon>
        <taxon>Caryophyllales</taxon>
        <taxon>Cactineae</taxon>
        <taxon>Cactaceae</taxon>
        <taxon>Cactoideae</taxon>
        <taxon>Echinocereeae</taxon>
        <taxon>Carnegiea</taxon>
    </lineage>
</organism>
<evidence type="ECO:0000313" key="1">
    <source>
        <dbReference type="EMBL" id="KAJ8441962.1"/>
    </source>
</evidence>
<protein>
    <submittedName>
        <fullName evidence="1">Uncharacterized protein</fullName>
    </submittedName>
</protein>
<dbReference type="PANTHER" id="PTHR48049:SF34">
    <property type="entry name" value="UDP-GLYCOSYLTRANSFERASE 79B30-LIKE"/>
    <property type="match status" value="1"/>
</dbReference>
<gene>
    <name evidence="1" type="ORF">Cgig2_020107</name>
</gene>
<dbReference type="SUPFAM" id="SSF53756">
    <property type="entry name" value="UDP-Glycosyltransferase/glycogen phosphorylase"/>
    <property type="match status" value="1"/>
</dbReference>
<proteinExistence type="predicted"/>
<comment type="caution">
    <text evidence="1">The sequence shown here is derived from an EMBL/GenBank/DDBJ whole genome shotgun (WGS) entry which is preliminary data.</text>
</comment>
<dbReference type="OrthoDB" id="5835829at2759"/>
<dbReference type="AlphaFoldDB" id="A0A9Q1KFR5"/>
<dbReference type="PANTHER" id="PTHR48049">
    <property type="entry name" value="GLYCOSYLTRANSFERASE"/>
    <property type="match status" value="1"/>
</dbReference>
<dbReference type="Gene3D" id="3.40.50.2000">
    <property type="entry name" value="Glycogen Phosphorylase B"/>
    <property type="match status" value="1"/>
</dbReference>
<reference evidence="1" key="1">
    <citation type="submission" date="2022-04" db="EMBL/GenBank/DDBJ databases">
        <title>Carnegiea gigantea Genome sequencing and assembly v2.</title>
        <authorList>
            <person name="Copetti D."/>
            <person name="Sanderson M.J."/>
            <person name="Burquez A."/>
            <person name="Wojciechowski M.F."/>
        </authorList>
    </citation>
    <scope>NUCLEOTIDE SEQUENCE</scope>
    <source>
        <strain evidence="1">SGP5-SGP5p</strain>
        <tissue evidence="1">Aerial part</tissue>
    </source>
</reference>
<evidence type="ECO:0000313" key="2">
    <source>
        <dbReference type="Proteomes" id="UP001153076"/>
    </source>
</evidence>